<dbReference type="AlphaFoldDB" id="A0A8T0QYD1"/>
<feature type="chain" id="PRO_5035930645" description="Secreted protein" evidence="1">
    <location>
        <begin position="40"/>
        <end position="84"/>
    </location>
</feature>
<feature type="signal peptide" evidence="1">
    <location>
        <begin position="1"/>
        <end position="39"/>
    </location>
</feature>
<evidence type="ECO:0000313" key="2">
    <source>
        <dbReference type="EMBL" id="KAG2578317.1"/>
    </source>
</evidence>
<keyword evidence="1" id="KW-0732">Signal</keyword>
<dbReference type="EMBL" id="CM029048">
    <property type="protein sequence ID" value="KAG2578317.1"/>
    <property type="molecule type" value="Genomic_DNA"/>
</dbReference>
<accession>A0A8T0QYD1</accession>
<name>A0A8T0QYD1_PANVG</name>
<reference evidence="2" key="1">
    <citation type="submission" date="2020-05" db="EMBL/GenBank/DDBJ databases">
        <title>WGS assembly of Panicum virgatum.</title>
        <authorList>
            <person name="Lovell J.T."/>
            <person name="Jenkins J."/>
            <person name="Shu S."/>
            <person name="Juenger T.E."/>
            <person name="Schmutz J."/>
        </authorList>
    </citation>
    <scope>NUCLEOTIDE SEQUENCE</scope>
    <source>
        <strain evidence="2">AP13</strain>
    </source>
</reference>
<evidence type="ECO:0000256" key="1">
    <source>
        <dbReference type="SAM" id="SignalP"/>
    </source>
</evidence>
<gene>
    <name evidence="2" type="ORF">PVAP13_6NG226709</name>
</gene>
<sequence length="84" mass="9000">MGLLPYRGESWTEGVCLPTADATLLLRHLFLLLARLTAGESAGWSEDDGRRVATSGGGPAKFLDKVLVQDEGPAPLFVSNNFLL</sequence>
<evidence type="ECO:0000313" key="3">
    <source>
        <dbReference type="Proteomes" id="UP000823388"/>
    </source>
</evidence>
<dbReference type="Proteomes" id="UP000823388">
    <property type="component" value="Chromosome 6N"/>
</dbReference>
<comment type="caution">
    <text evidence="2">The sequence shown here is derived from an EMBL/GenBank/DDBJ whole genome shotgun (WGS) entry which is preliminary data.</text>
</comment>
<organism evidence="2 3">
    <name type="scientific">Panicum virgatum</name>
    <name type="common">Blackwell switchgrass</name>
    <dbReference type="NCBI Taxonomy" id="38727"/>
    <lineage>
        <taxon>Eukaryota</taxon>
        <taxon>Viridiplantae</taxon>
        <taxon>Streptophyta</taxon>
        <taxon>Embryophyta</taxon>
        <taxon>Tracheophyta</taxon>
        <taxon>Spermatophyta</taxon>
        <taxon>Magnoliopsida</taxon>
        <taxon>Liliopsida</taxon>
        <taxon>Poales</taxon>
        <taxon>Poaceae</taxon>
        <taxon>PACMAD clade</taxon>
        <taxon>Panicoideae</taxon>
        <taxon>Panicodae</taxon>
        <taxon>Paniceae</taxon>
        <taxon>Panicinae</taxon>
        <taxon>Panicum</taxon>
        <taxon>Panicum sect. Hiantes</taxon>
    </lineage>
</organism>
<proteinExistence type="predicted"/>
<protein>
    <recommendedName>
        <fullName evidence="4">Secreted protein</fullName>
    </recommendedName>
</protein>
<keyword evidence="3" id="KW-1185">Reference proteome</keyword>
<evidence type="ECO:0008006" key="4">
    <source>
        <dbReference type="Google" id="ProtNLM"/>
    </source>
</evidence>